<dbReference type="InterPro" id="IPR035992">
    <property type="entry name" value="Ricin_B-like_lectins"/>
</dbReference>
<dbReference type="SUPFAM" id="SSF50965">
    <property type="entry name" value="Galactose oxidase, central domain"/>
    <property type="match status" value="1"/>
</dbReference>
<dbReference type="SUPFAM" id="SSF50370">
    <property type="entry name" value="Ricin B-like lectins"/>
    <property type="match status" value="1"/>
</dbReference>
<dbReference type="EMBL" id="BSFF01000001">
    <property type="protein sequence ID" value="GLK54404.1"/>
    <property type="molecule type" value="Genomic_DNA"/>
</dbReference>
<keyword evidence="1" id="KW-0732">Signal</keyword>
<reference evidence="4 5" key="2">
    <citation type="submission" date="2021-01" db="EMBL/GenBank/DDBJ databases">
        <title>Genomic Encyclopedia of Type Strains, Phase IV (KMG-IV): sequencing the most valuable type-strain genomes for metagenomic binning, comparative biology and taxonomic classification.</title>
        <authorList>
            <person name="Goeker M."/>
        </authorList>
    </citation>
    <scope>NUCLEOTIDE SEQUENCE [LARGE SCALE GENOMIC DNA]</scope>
    <source>
        <strain evidence="4 5">DSM 6130</strain>
    </source>
</reference>
<feature type="domain" description="Ricin B lectin" evidence="2">
    <location>
        <begin position="33"/>
        <end position="165"/>
    </location>
</feature>
<dbReference type="Pfam" id="PF00652">
    <property type="entry name" value="Ricin_B_lectin"/>
    <property type="match status" value="1"/>
</dbReference>
<name>A0A9W6MQV2_9HYPH</name>
<evidence type="ECO:0000313" key="4">
    <source>
        <dbReference type="EMBL" id="MBM7851346.1"/>
    </source>
</evidence>
<dbReference type="InterPro" id="IPR014756">
    <property type="entry name" value="Ig_E-set"/>
</dbReference>
<dbReference type="Gene3D" id="2.60.40.10">
    <property type="entry name" value="Immunoglobulins"/>
    <property type="match status" value="1"/>
</dbReference>
<dbReference type="PROSITE" id="PS50231">
    <property type="entry name" value="RICIN_B_LECTIN"/>
    <property type="match status" value="1"/>
</dbReference>
<dbReference type="PANTHER" id="PTHR32208:SF56">
    <property type="entry name" value="GALACTOSE OXIDASE-RELATED"/>
    <property type="match status" value="1"/>
</dbReference>
<dbReference type="CDD" id="cd02851">
    <property type="entry name" value="E_set_GO_C"/>
    <property type="match status" value="1"/>
</dbReference>
<evidence type="ECO:0000259" key="2">
    <source>
        <dbReference type="SMART" id="SM00458"/>
    </source>
</evidence>
<dbReference type="Gene3D" id="2.80.10.50">
    <property type="match status" value="1"/>
</dbReference>
<proteinExistence type="predicted"/>
<sequence length="640" mass="66903">MTRTFVSSCVVAAALAAATSPAYAQAPLNPPGGSALVINRNSGMCVQIAAANAGVGAATAQNTCRDMSLQQWRFNAVGSAYRIVNAASGMCLAARTVDGPAVTQVPCNGETSQSWTLRASGAWAEIVSVASGECLDVTGGSIDGAASVTRASCNGQKNSQKWTLSPKLNVSIWSNRISLPLVPAAASTLRNGKILLWSAYDKFSFGGDRGKTFTTIFDPQTGTSSSMMISNTAHDMFCPGTAVLTDGRILVNGGSSSAKTSIYDPEANTWTTGDAMNVPRGYQGDTVLPNGDVFTVGGSWSGGTGNKTGEVWNAARGWRKLPKVNGDDLAGNDPKGLYRSDNHMWLFAWSNDHVLKAGPSAEMHWIDVRGDGAIASAGARGDDVYAQNGNVVMYASDKLLKLGGAPAYENVQASDAAYVIDFSRGPGAPASVTKQKPMQFPRAFANAVPLPNGQVVVVGGQNVPVPFTDNKSAMIPELWTPEDGSFTRLAVMTVPRNYHSVAVLMLDGRVFVGGGGLCGTNCPANHPDAEILTPPYLLTASGARASRPTIQSAPATASPTGAFTVKTNVPVRTFAIVRLGAVTHSVNNDQRRLAVDSTSTDGLTHQIRLPQTSALVKGDWMLFAMTAAGVPSVAKIVRIQ</sequence>
<protein>
    <submittedName>
        <fullName evidence="3">Galactose oxidase</fullName>
        <ecNumber evidence="4">1.1.3.9</ecNumber>
    </submittedName>
</protein>
<dbReference type="SUPFAM" id="SSF81296">
    <property type="entry name" value="E set domains"/>
    <property type="match status" value="1"/>
</dbReference>
<evidence type="ECO:0000313" key="5">
    <source>
        <dbReference type="Proteomes" id="UP000758856"/>
    </source>
</evidence>
<evidence type="ECO:0000313" key="6">
    <source>
        <dbReference type="Proteomes" id="UP001143400"/>
    </source>
</evidence>
<comment type="caution">
    <text evidence="3">The sequence shown here is derived from an EMBL/GenBank/DDBJ whole genome shotgun (WGS) entry which is preliminary data.</text>
</comment>
<accession>A0A9W6MQV2</accession>
<reference evidence="3" key="3">
    <citation type="submission" date="2023-01" db="EMBL/GenBank/DDBJ databases">
        <authorList>
            <person name="Sun Q."/>
            <person name="Evtushenko L."/>
        </authorList>
    </citation>
    <scope>NUCLEOTIDE SEQUENCE</scope>
    <source>
        <strain evidence="3">VKM B-1606</strain>
    </source>
</reference>
<keyword evidence="5" id="KW-1185">Reference proteome</keyword>
<reference evidence="3" key="1">
    <citation type="journal article" date="2014" name="Int. J. Syst. Evol. Microbiol.">
        <title>Complete genome sequence of Corynebacterium casei LMG S-19264T (=DSM 44701T), isolated from a smear-ripened cheese.</title>
        <authorList>
            <consortium name="US DOE Joint Genome Institute (JGI-PGF)"/>
            <person name="Walter F."/>
            <person name="Albersmeier A."/>
            <person name="Kalinowski J."/>
            <person name="Ruckert C."/>
        </authorList>
    </citation>
    <scope>NUCLEOTIDE SEQUENCE</scope>
    <source>
        <strain evidence="3">VKM B-1606</strain>
    </source>
</reference>
<dbReference type="EMBL" id="JAFBCY010000002">
    <property type="protein sequence ID" value="MBM7851346.1"/>
    <property type="molecule type" value="Genomic_DNA"/>
</dbReference>
<keyword evidence="4" id="KW-0560">Oxidoreductase</keyword>
<dbReference type="InterPro" id="IPR013783">
    <property type="entry name" value="Ig-like_fold"/>
</dbReference>
<dbReference type="Pfam" id="PF09118">
    <property type="entry name" value="GO-like_E_set"/>
    <property type="match status" value="1"/>
</dbReference>
<dbReference type="SMART" id="SM00458">
    <property type="entry name" value="RICIN"/>
    <property type="match status" value="1"/>
</dbReference>
<dbReference type="Gene3D" id="2.130.10.80">
    <property type="entry name" value="Galactose oxidase/kelch, beta-propeller"/>
    <property type="match status" value="1"/>
</dbReference>
<organism evidence="3 6">
    <name type="scientific">Methylopila capsulata</name>
    <dbReference type="NCBI Taxonomy" id="61654"/>
    <lineage>
        <taxon>Bacteria</taxon>
        <taxon>Pseudomonadati</taxon>
        <taxon>Pseudomonadota</taxon>
        <taxon>Alphaproteobacteria</taxon>
        <taxon>Hyphomicrobiales</taxon>
        <taxon>Methylopilaceae</taxon>
        <taxon>Methylopila</taxon>
    </lineage>
</organism>
<dbReference type="RefSeq" id="WP_204949741.1">
    <property type="nucleotide sequence ID" value="NZ_BSFF01000001.1"/>
</dbReference>
<dbReference type="AlphaFoldDB" id="A0A9W6MQV2"/>
<dbReference type="EC" id="1.1.3.9" evidence="4"/>
<dbReference type="CDD" id="cd00161">
    <property type="entry name" value="beta-trefoil_Ricin-like"/>
    <property type="match status" value="1"/>
</dbReference>
<dbReference type="InterPro" id="IPR006652">
    <property type="entry name" value="Kelch_1"/>
</dbReference>
<evidence type="ECO:0000313" key="3">
    <source>
        <dbReference type="EMBL" id="GLK54404.1"/>
    </source>
</evidence>
<dbReference type="SMART" id="SM00612">
    <property type="entry name" value="Kelch"/>
    <property type="match status" value="2"/>
</dbReference>
<dbReference type="InterPro" id="IPR015202">
    <property type="entry name" value="GO-like_E_set"/>
</dbReference>
<dbReference type="InterPro" id="IPR037293">
    <property type="entry name" value="Gal_Oxidase_central_sf"/>
</dbReference>
<dbReference type="InterPro" id="IPR011043">
    <property type="entry name" value="Gal_Oxase/kelch_b-propeller"/>
</dbReference>
<dbReference type="GO" id="GO:0045480">
    <property type="term" value="F:galactose oxidase activity"/>
    <property type="evidence" value="ECO:0007669"/>
    <property type="project" value="UniProtKB-EC"/>
</dbReference>
<dbReference type="Proteomes" id="UP001143400">
    <property type="component" value="Unassembled WGS sequence"/>
</dbReference>
<gene>
    <name evidence="3" type="ORF">GCM10008170_04230</name>
    <name evidence="4" type="ORF">JOD31_001571</name>
</gene>
<dbReference type="InterPro" id="IPR000772">
    <property type="entry name" value="Ricin_B_lectin"/>
</dbReference>
<dbReference type="Proteomes" id="UP000758856">
    <property type="component" value="Unassembled WGS sequence"/>
</dbReference>
<feature type="chain" id="PRO_5040988512" evidence="1">
    <location>
        <begin position="25"/>
        <end position="640"/>
    </location>
</feature>
<dbReference type="PANTHER" id="PTHR32208">
    <property type="entry name" value="SECRETED PROTEIN-RELATED"/>
    <property type="match status" value="1"/>
</dbReference>
<evidence type="ECO:0000256" key="1">
    <source>
        <dbReference type="SAM" id="SignalP"/>
    </source>
</evidence>
<feature type="signal peptide" evidence="1">
    <location>
        <begin position="1"/>
        <end position="24"/>
    </location>
</feature>